<dbReference type="EMBL" id="JAPUBN010000020">
    <property type="protein sequence ID" value="MCZ2723230.1"/>
    <property type="molecule type" value="Genomic_DNA"/>
</dbReference>
<protein>
    <submittedName>
        <fullName evidence="1">Uncharacterized protein</fullName>
    </submittedName>
</protein>
<evidence type="ECO:0000313" key="1">
    <source>
        <dbReference type="EMBL" id="MCZ2723230.1"/>
    </source>
</evidence>
<dbReference type="RefSeq" id="WP_269127321.1">
    <property type="nucleotide sequence ID" value="NZ_JAPUBN010000020.1"/>
</dbReference>
<gene>
    <name evidence="1" type="ORF">O1D97_16830</name>
</gene>
<sequence>MSEYDFTLPISFSLASEIGLEEAVLLAFLRQQSYLSQSIVLHGEIGHLLSQLPFWTQPMLLRILSSLQLNNCLTFEKKTQRLKFVYLRKQIKNLKVSFQMKNIILKLKGAHR</sequence>
<evidence type="ECO:0000313" key="2">
    <source>
        <dbReference type="Proteomes" id="UP001149719"/>
    </source>
</evidence>
<keyword evidence="2" id="KW-1185">Reference proteome</keyword>
<organism evidence="1 2">
    <name type="scientific">Marinomonas phaeophyticola</name>
    <dbReference type="NCBI Taxonomy" id="3004091"/>
    <lineage>
        <taxon>Bacteria</taxon>
        <taxon>Pseudomonadati</taxon>
        <taxon>Pseudomonadota</taxon>
        <taxon>Gammaproteobacteria</taxon>
        <taxon>Oceanospirillales</taxon>
        <taxon>Oceanospirillaceae</taxon>
        <taxon>Marinomonas</taxon>
    </lineage>
</organism>
<name>A0ABT4JXX5_9GAMM</name>
<comment type="caution">
    <text evidence="1">The sequence shown here is derived from an EMBL/GenBank/DDBJ whole genome shotgun (WGS) entry which is preliminary data.</text>
</comment>
<dbReference type="Proteomes" id="UP001149719">
    <property type="component" value="Unassembled WGS sequence"/>
</dbReference>
<accession>A0ABT4JXX5</accession>
<proteinExistence type="predicted"/>
<reference evidence="1" key="1">
    <citation type="submission" date="2022-12" db="EMBL/GenBank/DDBJ databases">
        <title>Marinomonas 15G1-11 sp. nov, isolated from marine algae.</title>
        <authorList>
            <person name="Butt M."/>
            <person name="Choi D.G."/>
            <person name="Kim J.M."/>
            <person name="Lee J.K."/>
            <person name="Baek J.H."/>
            <person name="Jeon C.O."/>
        </authorList>
    </citation>
    <scope>NUCLEOTIDE SEQUENCE</scope>
    <source>
        <strain evidence="1">15G1-11</strain>
    </source>
</reference>